<dbReference type="PANTHER" id="PTHR33303">
    <property type="entry name" value="CYTOPLASMIC PROTEIN-RELATED"/>
    <property type="match status" value="1"/>
</dbReference>
<organism evidence="2 3">
    <name type="scientific">Dactylosporangium siamense</name>
    <dbReference type="NCBI Taxonomy" id="685454"/>
    <lineage>
        <taxon>Bacteria</taxon>
        <taxon>Bacillati</taxon>
        <taxon>Actinomycetota</taxon>
        <taxon>Actinomycetes</taxon>
        <taxon>Micromonosporales</taxon>
        <taxon>Micromonosporaceae</taxon>
        <taxon>Dactylosporangium</taxon>
    </lineage>
</organism>
<feature type="domain" description="CoA-binding" evidence="1">
    <location>
        <begin position="8"/>
        <end position="100"/>
    </location>
</feature>
<sequence length="137" mass="14825">MRSAEQILREATTIAVVGASRDARKTAHSVPLAIQRRGWRIIPVNPYADEIFGVKAYRSLADIPEPVDFVNVFRPSRDATQVVKDAIAIGAPAVWLQQDIVSPEGRALAEAAGVDYVEDTCIAVVRAVHAISGPRIP</sequence>
<keyword evidence="2" id="KW-0436">Ligase</keyword>
<keyword evidence="3" id="KW-1185">Reference proteome</keyword>
<dbReference type="SUPFAM" id="SSF51735">
    <property type="entry name" value="NAD(P)-binding Rossmann-fold domains"/>
    <property type="match status" value="1"/>
</dbReference>
<reference evidence="2" key="1">
    <citation type="submission" date="2021-01" db="EMBL/GenBank/DDBJ databases">
        <title>Whole genome shotgun sequence of Dactylosporangium siamense NBRC 106093.</title>
        <authorList>
            <person name="Komaki H."/>
            <person name="Tamura T."/>
        </authorList>
    </citation>
    <scope>NUCLEOTIDE SEQUENCE</scope>
    <source>
        <strain evidence="2">NBRC 106093</strain>
    </source>
</reference>
<evidence type="ECO:0000313" key="2">
    <source>
        <dbReference type="EMBL" id="GIG52295.1"/>
    </source>
</evidence>
<dbReference type="EMBL" id="BONQ01000174">
    <property type="protein sequence ID" value="GIG52295.1"/>
    <property type="molecule type" value="Genomic_DNA"/>
</dbReference>
<protein>
    <submittedName>
        <fullName evidence="2">Succinyl-CoA ligase subunit alpha</fullName>
    </submittedName>
</protein>
<evidence type="ECO:0000259" key="1">
    <source>
        <dbReference type="SMART" id="SM00881"/>
    </source>
</evidence>
<gene>
    <name evidence="2" type="ORF">Dsi01nite_103360</name>
</gene>
<dbReference type="InterPro" id="IPR003781">
    <property type="entry name" value="CoA-bd"/>
</dbReference>
<dbReference type="InterPro" id="IPR036291">
    <property type="entry name" value="NAD(P)-bd_dom_sf"/>
</dbReference>
<dbReference type="GO" id="GO:0016874">
    <property type="term" value="F:ligase activity"/>
    <property type="evidence" value="ECO:0007669"/>
    <property type="project" value="UniProtKB-KW"/>
</dbReference>
<evidence type="ECO:0000313" key="3">
    <source>
        <dbReference type="Proteomes" id="UP000660611"/>
    </source>
</evidence>
<accession>A0A919Q1S3</accession>
<dbReference type="AlphaFoldDB" id="A0A919Q1S3"/>
<comment type="caution">
    <text evidence="2">The sequence shown here is derived from an EMBL/GenBank/DDBJ whole genome shotgun (WGS) entry which is preliminary data.</text>
</comment>
<dbReference type="Pfam" id="PF13380">
    <property type="entry name" value="CoA_binding_2"/>
    <property type="match status" value="1"/>
</dbReference>
<dbReference type="Proteomes" id="UP000660611">
    <property type="component" value="Unassembled WGS sequence"/>
</dbReference>
<name>A0A919Q1S3_9ACTN</name>
<dbReference type="RefSeq" id="WP_203853885.1">
    <property type="nucleotide sequence ID" value="NZ_BAAAVW010000041.1"/>
</dbReference>
<proteinExistence type="predicted"/>
<dbReference type="SMART" id="SM00881">
    <property type="entry name" value="CoA_binding"/>
    <property type="match status" value="1"/>
</dbReference>
<dbReference type="Gene3D" id="3.40.50.720">
    <property type="entry name" value="NAD(P)-binding Rossmann-like Domain"/>
    <property type="match status" value="1"/>
</dbReference>
<dbReference type="PANTHER" id="PTHR33303:SF2">
    <property type="entry name" value="COA-BINDING DOMAIN-CONTAINING PROTEIN"/>
    <property type="match status" value="1"/>
</dbReference>